<gene>
    <name evidence="1" type="ORF">AV530_015288</name>
</gene>
<evidence type="ECO:0000313" key="1">
    <source>
        <dbReference type="EMBL" id="OPJ78345.1"/>
    </source>
</evidence>
<dbReference type="EMBL" id="LSYS01005191">
    <property type="protein sequence ID" value="OPJ78345.1"/>
    <property type="molecule type" value="Genomic_DNA"/>
</dbReference>
<dbReference type="Proteomes" id="UP000190648">
    <property type="component" value="Unassembled WGS sequence"/>
</dbReference>
<proteinExistence type="predicted"/>
<evidence type="ECO:0000313" key="2">
    <source>
        <dbReference type="Proteomes" id="UP000190648"/>
    </source>
</evidence>
<dbReference type="AlphaFoldDB" id="A0A1V4K1V1"/>
<comment type="caution">
    <text evidence="1">The sequence shown here is derived from an EMBL/GenBank/DDBJ whole genome shotgun (WGS) entry which is preliminary data.</text>
</comment>
<keyword evidence="2" id="KW-1185">Reference proteome</keyword>
<protein>
    <submittedName>
        <fullName evidence="1">Uncharacterized protein</fullName>
    </submittedName>
</protein>
<sequence>MQRQQRNGGISGHFLPFYQNPSAPDCCPLVLGWGEPSIQSQLPQCRFSKINPVLWRALRGGAGLVPGAGCGTWTRALLHLLGCTWLGQYRRLWNSKWHSHFPWKNEESVTYVLAIMQCTLSPVS</sequence>
<name>A0A1V4K1V1_PATFA</name>
<organism evidence="1 2">
    <name type="scientific">Patagioenas fasciata monilis</name>
    <dbReference type="NCBI Taxonomy" id="372326"/>
    <lineage>
        <taxon>Eukaryota</taxon>
        <taxon>Metazoa</taxon>
        <taxon>Chordata</taxon>
        <taxon>Craniata</taxon>
        <taxon>Vertebrata</taxon>
        <taxon>Euteleostomi</taxon>
        <taxon>Archelosauria</taxon>
        <taxon>Archosauria</taxon>
        <taxon>Dinosauria</taxon>
        <taxon>Saurischia</taxon>
        <taxon>Theropoda</taxon>
        <taxon>Coelurosauria</taxon>
        <taxon>Aves</taxon>
        <taxon>Neognathae</taxon>
        <taxon>Neoaves</taxon>
        <taxon>Columbimorphae</taxon>
        <taxon>Columbiformes</taxon>
        <taxon>Columbidae</taxon>
        <taxon>Patagioenas</taxon>
    </lineage>
</organism>
<accession>A0A1V4K1V1</accession>
<reference evidence="1 2" key="1">
    <citation type="submission" date="2016-02" db="EMBL/GenBank/DDBJ databases">
        <title>Band-tailed pigeon sequencing and assembly.</title>
        <authorList>
            <person name="Soares A.E."/>
            <person name="Novak B.J."/>
            <person name="Rice E.S."/>
            <person name="O'Connell B."/>
            <person name="Chang D."/>
            <person name="Weber S."/>
            <person name="Shapiro B."/>
        </authorList>
    </citation>
    <scope>NUCLEOTIDE SEQUENCE [LARGE SCALE GENOMIC DNA]</scope>
    <source>
        <strain evidence="1">BTP2013</strain>
        <tissue evidence="1">Blood</tissue>
    </source>
</reference>